<dbReference type="CDD" id="cd07067">
    <property type="entry name" value="HP_PGM_like"/>
    <property type="match status" value="1"/>
</dbReference>
<gene>
    <name evidence="1" type="ORF">HNR68_002547</name>
</gene>
<dbReference type="SMART" id="SM00855">
    <property type="entry name" value="PGAM"/>
    <property type="match status" value="1"/>
</dbReference>
<dbReference type="InterPro" id="IPR013078">
    <property type="entry name" value="His_Pase_superF_clade-1"/>
</dbReference>
<dbReference type="GO" id="GO:0016787">
    <property type="term" value="F:hydrolase activity"/>
    <property type="evidence" value="ECO:0007669"/>
    <property type="project" value="UniProtKB-KW"/>
</dbReference>
<proteinExistence type="predicted"/>
<keyword evidence="2" id="KW-1185">Reference proteome</keyword>
<dbReference type="SUPFAM" id="SSF53254">
    <property type="entry name" value="Phosphoglycerate mutase-like"/>
    <property type="match status" value="1"/>
</dbReference>
<evidence type="ECO:0000313" key="1">
    <source>
        <dbReference type="EMBL" id="NYI83917.1"/>
    </source>
</evidence>
<dbReference type="PANTHER" id="PTHR47623">
    <property type="entry name" value="OS09G0287300 PROTEIN"/>
    <property type="match status" value="1"/>
</dbReference>
<protein>
    <submittedName>
        <fullName evidence="1">Phosphohistidine phosphatase</fullName>
        <ecNumber evidence="1">3.1.3.-</ecNumber>
    </submittedName>
</protein>
<dbReference type="InterPro" id="IPR029033">
    <property type="entry name" value="His_PPase_superfam"/>
</dbReference>
<dbReference type="Proteomes" id="UP000587002">
    <property type="component" value="Unassembled WGS sequence"/>
</dbReference>
<comment type="caution">
    <text evidence="1">The sequence shown here is derived from an EMBL/GenBank/DDBJ whole genome shotgun (WGS) entry which is preliminary data.</text>
</comment>
<reference evidence="1 2" key="1">
    <citation type="submission" date="2020-07" db="EMBL/GenBank/DDBJ databases">
        <title>Sequencing the genomes of 1000 actinobacteria strains.</title>
        <authorList>
            <person name="Klenk H.-P."/>
        </authorList>
    </citation>
    <scope>NUCLEOTIDE SEQUENCE [LARGE SCALE GENOMIC DNA]</scope>
    <source>
        <strain evidence="1 2">DSM 44065</strain>
    </source>
</reference>
<dbReference type="EMBL" id="JACCFJ010000001">
    <property type="protein sequence ID" value="NYI83917.1"/>
    <property type="molecule type" value="Genomic_DNA"/>
</dbReference>
<dbReference type="Gene3D" id="3.40.50.1240">
    <property type="entry name" value="Phosphoglycerate mutase-like"/>
    <property type="match status" value="1"/>
</dbReference>
<sequence length="162" mass="17400">MVNARRKLVLVRHAKAARPDDVDDIDRPLSARGRRDAPEVGRWLREHAAAIELVLCSPAVRTRRTWQLAAPEVPAEPNVKHDDRVYAASARALLAVVHEIPPAVMTAAVVGHNPGLEDLVDLLTGQPAELKTAAVAVLGVDVPWAEVGEDSATTLDLATPRG</sequence>
<accession>A0A853ARL2</accession>
<dbReference type="RefSeq" id="WP_179720721.1">
    <property type="nucleotide sequence ID" value="NZ_BAABFH010000001.1"/>
</dbReference>
<dbReference type="AlphaFoldDB" id="A0A853ARL2"/>
<name>A0A853ARL2_9PSEU</name>
<organism evidence="1 2">
    <name type="scientific">Saccharopolyspora hordei</name>
    <dbReference type="NCBI Taxonomy" id="1838"/>
    <lineage>
        <taxon>Bacteria</taxon>
        <taxon>Bacillati</taxon>
        <taxon>Actinomycetota</taxon>
        <taxon>Actinomycetes</taxon>
        <taxon>Pseudonocardiales</taxon>
        <taxon>Pseudonocardiaceae</taxon>
        <taxon>Saccharopolyspora</taxon>
    </lineage>
</organism>
<dbReference type="PANTHER" id="PTHR47623:SF1">
    <property type="entry name" value="OS09G0287300 PROTEIN"/>
    <property type="match status" value="1"/>
</dbReference>
<evidence type="ECO:0000313" key="2">
    <source>
        <dbReference type="Proteomes" id="UP000587002"/>
    </source>
</evidence>
<dbReference type="EC" id="3.1.3.-" evidence="1"/>
<dbReference type="Pfam" id="PF00300">
    <property type="entry name" value="His_Phos_1"/>
    <property type="match status" value="1"/>
</dbReference>
<keyword evidence="1" id="KW-0378">Hydrolase</keyword>